<dbReference type="PANTHER" id="PTHR12049:SF7">
    <property type="entry name" value="PROTEIN ARGININE METHYLTRANSFERASE NDUFAF7, MITOCHONDRIAL"/>
    <property type="match status" value="1"/>
</dbReference>
<dbReference type="Gene3D" id="3.40.50.12710">
    <property type="match status" value="1"/>
</dbReference>
<dbReference type="InterPro" id="IPR029063">
    <property type="entry name" value="SAM-dependent_MTases_sf"/>
</dbReference>
<evidence type="ECO:0008006" key="5">
    <source>
        <dbReference type="Google" id="ProtNLM"/>
    </source>
</evidence>
<evidence type="ECO:0000256" key="2">
    <source>
        <dbReference type="ARBA" id="ARBA00022679"/>
    </source>
</evidence>
<sequence length="368" mass="42070">MMLLSEIIIAKIKNEGPISFRDFMEISLYYPKLGYYTSEGEKTGTEGDYYTSPYLTPLFGAMIGHQLEEMWEAAGKETFTVVEYGAGTGKLCHDILDYLKSVPDFYKKLNYCIIEKSPVMREKEKVHLHENVSWYDTIHDIPEITGCILSNEVVDNFSVHRVVMEDELMEVFVDYKDDFHEVLRPASKELNDYLKQLNIDLPKGFQTEINLQATQWITEIASSLKKGYVITIDYGFPSSKLYTPQKRCGTVVCYNKHTINEHPYDDIGNQDITSHVNFSALCHWGLKNGLECLGLTTQANFLLSLGFKQYLRETASTDEDPIKTIQKEALLTQSLLLDMGMKFKVLIQSKGLVKKNLLGLKNPSNQQF</sequence>
<dbReference type="EMBL" id="AVGG01000005">
    <property type="protein sequence ID" value="ESU28766.1"/>
    <property type="molecule type" value="Genomic_DNA"/>
</dbReference>
<dbReference type="eggNOG" id="COG1565">
    <property type="taxonomic scope" value="Bacteria"/>
</dbReference>
<organism evidence="3 4">
    <name type="scientific">Flavobacterium limnosediminis JC2902</name>
    <dbReference type="NCBI Taxonomy" id="1341181"/>
    <lineage>
        <taxon>Bacteria</taxon>
        <taxon>Pseudomonadati</taxon>
        <taxon>Bacteroidota</taxon>
        <taxon>Flavobacteriia</taxon>
        <taxon>Flavobacteriales</taxon>
        <taxon>Flavobacteriaceae</taxon>
        <taxon>Flavobacterium</taxon>
    </lineage>
</organism>
<protein>
    <recommendedName>
        <fullName evidence="5">SAM-dependent methyltransferase</fullName>
    </recommendedName>
</protein>
<evidence type="ECO:0000256" key="1">
    <source>
        <dbReference type="ARBA" id="ARBA00022603"/>
    </source>
</evidence>
<reference evidence="3 4" key="1">
    <citation type="submission" date="2013-08" db="EMBL/GenBank/DDBJ databases">
        <title>Flavobacterium limnosediminis JC2902 genome sequencing.</title>
        <authorList>
            <person name="Lee K."/>
            <person name="Yi H."/>
            <person name="Park S."/>
            <person name="Chun J."/>
        </authorList>
    </citation>
    <scope>NUCLEOTIDE SEQUENCE [LARGE SCALE GENOMIC DNA]</scope>
    <source>
        <strain evidence="3 4">JC2902</strain>
    </source>
</reference>
<accession>V6SQ70</accession>
<proteinExistence type="predicted"/>
<keyword evidence="2" id="KW-0808">Transferase</keyword>
<dbReference type="Proteomes" id="UP000018004">
    <property type="component" value="Unassembled WGS sequence"/>
</dbReference>
<dbReference type="GO" id="GO:0032259">
    <property type="term" value="P:methylation"/>
    <property type="evidence" value="ECO:0007669"/>
    <property type="project" value="UniProtKB-KW"/>
</dbReference>
<keyword evidence="1" id="KW-0489">Methyltransferase</keyword>
<comment type="caution">
    <text evidence="3">The sequence shown here is derived from an EMBL/GenBank/DDBJ whole genome shotgun (WGS) entry which is preliminary data.</text>
</comment>
<dbReference type="AlphaFoldDB" id="V6SQ70"/>
<dbReference type="RefSeq" id="WP_023579002.1">
    <property type="nucleotide sequence ID" value="NZ_AVGG01000005.1"/>
</dbReference>
<evidence type="ECO:0000313" key="3">
    <source>
        <dbReference type="EMBL" id="ESU28766.1"/>
    </source>
</evidence>
<dbReference type="Pfam" id="PF02636">
    <property type="entry name" value="Methyltransf_28"/>
    <property type="match status" value="1"/>
</dbReference>
<dbReference type="SUPFAM" id="SSF53335">
    <property type="entry name" value="S-adenosyl-L-methionine-dependent methyltransferases"/>
    <property type="match status" value="1"/>
</dbReference>
<gene>
    <name evidence="3" type="ORF">FLJC2902T_13620</name>
</gene>
<dbReference type="STRING" id="1341181.FLJC2902T_13620"/>
<dbReference type="GO" id="GO:0035243">
    <property type="term" value="F:protein-arginine omega-N symmetric methyltransferase activity"/>
    <property type="evidence" value="ECO:0007669"/>
    <property type="project" value="TreeGrafter"/>
</dbReference>
<dbReference type="InterPro" id="IPR003788">
    <property type="entry name" value="NDUFAF7"/>
</dbReference>
<evidence type="ECO:0000313" key="4">
    <source>
        <dbReference type="Proteomes" id="UP000018004"/>
    </source>
</evidence>
<dbReference type="InterPro" id="IPR038375">
    <property type="entry name" value="NDUFAF7_sf"/>
</dbReference>
<name>V6SQ70_9FLAO</name>
<dbReference type="PANTHER" id="PTHR12049">
    <property type="entry name" value="PROTEIN ARGININE METHYLTRANSFERASE NDUFAF7, MITOCHONDRIAL"/>
    <property type="match status" value="1"/>
</dbReference>
<keyword evidence="4" id="KW-1185">Reference proteome</keyword>
<dbReference type="PATRIC" id="fig|1341181.4.peg.1340"/>